<keyword evidence="3" id="KW-1185">Reference proteome</keyword>
<dbReference type="EMBL" id="BGPR01006494">
    <property type="protein sequence ID" value="GBN19464.1"/>
    <property type="molecule type" value="Genomic_DNA"/>
</dbReference>
<feature type="compositionally biased region" description="Acidic residues" evidence="1">
    <location>
        <begin position="46"/>
        <end position="83"/>
    </location>
</feature>
<sequence>MRSLSSNLTLSYRQRRSQAAGLGGWILLRGGEVPILLGRRVKISEDSEEEDVREEDVISAEDDISEEDDVSEENDICEEDGISEEEKFQD</sequence>
<accession>A0A4Y2LYN3</accession>
<reference evidence="2 3" key="1">
    <citation type="journal article" date="2019" name="Sci. Rep.">
        <title>Orb-weaving spider Araneus ventricosus genome elucidates the spidroin gene catalogue.</title>
        <authorList>
            <person name="Kono N."/>
            <person name="Nakamura H."/>
            <person name="Ohtoshi R."/>
            <person name="Moran D.A.P."/>
            <person name="Shinohara A."/>
            <person name="Yoshida Y."/>
            <person name="Fujiwara M."/>
            <person name="Mori M."/>
            <person name="Tomita M."/>
            <person name="Arakawa K."/>
        </authorList>
    </citation>
    <scope>NUCLEOTIDE SEQUENCE [LARGE SCALE GENOMIC DNA]</scope>
</reference>
<protein>
    <submittedName>
        <fullName evidence="2">Uncharacterized protein</fullName>
    </submittedName>
</protein>
<evidence type="ECO:0000313" key="3">
    <source>
        <dbReference type="Proteomes" id="UP000499080"/>
    </source>
</evidence>
<feature type="region of interest" description="Disordered" evidence="1">
    <location>
        <begin position="45"/>
        <end position="90"/>
    </location>
</feature>
<gene>
    <name evidence="2" type="ORF">AVEN_210324_1</name>
</gene>
<name>A0A4Y2LYN3_ARAVE</name>
<comment type="caution">
    <text evidence="2">The sequence shown here is derived from an EMBL/GenBank/DDBJ whole genome shotgun (WGS) entry which is preliminary data.</text>
</comment>
<evidence type="ECO:0000313" key="2">
    <source>
        <dbReference type="EMBL" id="GBN19464.1"/>
    </source>
</evidence>
<proteinExistence type="predicted"/>
<dbReference type="Proteomes" id="UP000499080">
    <property type="component" value="Unassembled WGS sequence"/>
</dbReference>
<organism evidence="2 3">
    <name type="scientific">Araneus ventricosus</name>
    <name type="common">Orbweaver spider</name>
    <name type="synonym">Epeira ventricosa</name>
    <dbReference type="NCBI Taxonomy" id="182803"/>
    <lineage>
        <taxon>Eukaryota</taxon>
        <taxon>Metazoa</taxon>
        <taxon>Ecdysozoa</taxon>
        <taxon>Arthropoda</taxon>
        <taxon>Chelicerata</taxon>
        <taxon>Arachnida</taxon>
        <taxon>Araneae</taxon>
        <taxon>Araneomorphae</taxon>
        <taxon>Entelegynae</taxon>
        <taxon>Araneoidea</taxon>
        <taxon>Araneidae</taxon>
        <taxon>Araneus</taxon>
    </lineage>
</organism>
<evidence type="ECO:0000256" key="1">
    <source>
        <dbReference type="SAM" id="MobiDB-lite"/>
    </source>
</evidence>
<dbReference type="AlphaFoldDB" id="A0A4Y2LYN3"/>